<keyword evidence="2" id="KW-1185">Reference proteome</keyword>
<dbReference type="EMBL" id="OY731401">
    <property type="protein sequence ID" value="CAJ1949132.1"/>
    <property type="molecule type" value="Genomic_DNA"/>
</dbReference>
<protein>
    <submittedName>
        <fullName evidence="1">Uncharacterized protein</fullName>
    </submittedName>
</protein>
<sequence>MMTLHRRLLLRSLRPVVLRFPMTSSIRSINSFAKPFRTLANDSQWRIMWHTANVYSSMNYNTEFPQLGSTHRPKLSAEHQPRPLPQHIPGPWAAQSTPAGIGYGHPETMMPPFNPNQVGAHSTSSMYLHSSQYPCQRPGIPFIHPEHIHQPFAQV</sequence>
<proteinExistence type="predicted"/>
<accession>A0AA86SA62</accession>
<gene>
    <name evidence="1" type="ORF">AYBTSS11_LOCUS13568</name>
</gene>
<dbReference type="Gramene" id="rna-AYBTSS11_LOCUS13568">
    <property type="protein sequence ID" value="CAJ1949132.1"/>
    <property type="gene ID" value="gene-AYBTSS11_LOCUS13568"/>
</dbReference>
<evidence type="ECO:0000313" key="2">
    <source>
        <dbReference type="Proteomes" id="UP001189624"/>
    </source>
</evidence>
<name>A0AA86SA62_9FABA</name>
<dbReference type="AlphaFoldDB" id="A0AA86SA62"/>
<reference evidence="1" key="1">
    <citation type="submission" date="2023-10" db="EMBL/GenBank/DDBJ databases">
        <authorList>
            <person name="Domelevo Entfellner J.-B."/>
        </authorList>
    </citation>
    <scope>NUCLEOTIDE SEQUENCE</scope>
</reference>
<evidence type="ECO:0000313" key="1">
    <source>
        <dbReference type="EMBL" id="CAJ1949132.1"/>
    </source>
</evidence>
<dbReference type="Proteomes" id="UP001189624">
    <property type="component" value="Chromosome 4"/>
</dbReference>
<organism evidence="1 2">
    <name type="scientific">Sphenostylis stenocarpa</name>
    <dbReference type="NCBI Taxonomy" id="92480"/>
    <lineage>
        <taxon>Eukaryota</taxon>
        <taxon>Viridiplantae</taxon>
        <taxon>Streptophyta</taxon>
        <taxon>Embryophyta</taxon>
        <taxon>Tracheophyta</taxon>
        <taxon>Spermatophyta</taxon>
        <taxon>Magnoliopsida</taxon>
        <taxon>eudicotyledons</taxon>
        <taxon>Gunneridae</taxon>
        <taxon>Pentapetalae</taxon>
        <taxon>rosids</taxon>
        <taxon>fabids</taxon>
        <taxon>Fabales</taxon>
        <taxon>Fabaceae</taxon>
        <taxon>Papilionoideae</taxon>
        <taxon>50 kb inversion clade</taxon>
        <taxon>NPAAA clade</taxon>
        <taxon>indigoferoid/millettioid clade</taxon>
        <taxon>Phaseoleae</taxon>
        <taxon>Sphenostylis</taxon>
    </lineage>
</organism>